<accession>A0AAD5K4X2</accession>
<organism evidence="2 3">
    <name type="scientific">Phascolomyces articulosus</name>
    <dbReference type="NCBI Taxonomy" id="60185"/>
    <lineage>
        <taxon>Eukaryota</taxon>
        <taxon>Fungi</taxon>
        <taxon>Fungi incertae sedis</taxon>
        <taxon>Mucoromycota</taxon>
        <taxon>Mucoromycotina</taxon>
        <taxon>Mucoromycetes</taxon>
        <taxon>Mucorales</taxon>
        <taxon>Lichtheimiaceae</taxon>
        <taxon>Phascolomyces</taxon>
    </lineage>
</organism>
<dbReference type="GO" id="GO:0007039">
    <property type="term" value="P:protein catabolic process in the vacuole"/>
    <property type="evidence" value="ECO:0007669"/>
    <property type="project" value="TreeGrafter"/>
</dbReference>
<dbReference type="PANTHER" id="PTHR14534">
    <property type="entry name" value="VACUOLAR IMPORT AND DEGRADATION PROTEIN 24"/>
    <property type="match status" value="1"/>
</dbReference>
<keyword evidence="3" id="KW-1185">Reference proteome</keyword>
<evidence type="ECO:0000313" key="2">
    <source>
        <dbReference type="EMBL" id="KAI9269228.1"/>
    </source>
</evidence>
<proteinExistence type="inferred from homology"/>
<comment type="caution">
    <text evidence="2">The sequence shown here is derived from an EMBL/GenBank/DDBJ whole genome shotgun (WGS) entry which is preliminary data.</text>
</comment>
<dbReference type="Proteomes" id="UP001209540">
    <property type="component" value="Unassembled WGS sequence"/>
</dbReference>
<protein>
    <submittedName>
        <fullName evidence="2">Vacuolar import/degradation protein Vid24</fullName>
    </submittedName>
</protein>
<name>A0AAD5K4X2_9FUNG</name>
<evidence type="ECO:0000256" key="1">
    <source>
        <dbReference type="ARBA" id="ARBA00061469"/>
    </source>
</evidence>
<dbReference type="EMBL" id="JAIXMP010000008">
    <property type="protein sequence ID" value="KAI9269228.1"/>
    <property type="molecule type" value="Genomic_DNA"/>
</dbReference>
<dbReference type="InterPro" id="IPR018618">
    <property type="entry name" value="GID4/10-like"/>
</dbReference>
<evidence type="ECO:0000313" key="3">
    <source>
        <dbReference type="Proteomes" id="UP001209540"/>
    </source>
</evidence>
<sequence>MSHWKRFPSFQPYVEIFNNDGFVYDPYEEDFIYMRWKEHFLVPDHRVNNIDGASFAGFYYICYQRSTNEIKGYYFFRHHTEWFQELTLKHVEQRSFGNFEMR</sequence>
<dbReference type="AlphaFoldDB" id="A0AAD5K4X2"/>
<reference evidence="2" key="2">
    <citation type="submission" date="2023-02" db="EMBL/GenBank/DDBJ databases">
        <authorList>
            <consortium name="DOE Joint Genome Institute"/>
            <person name="Mondo S.J."/>
            <person name="Chang Y."/>
            <person name="Wang Y."/>
            <person name="Ahrendt S."/>
            <person name="Andreopoulos W."/>
            <person name="Barry K."/>
            <person name="Beard J."/>
            <person name="Benny G.L."/>
            <person name="Blankenship S."/>
            <person name="Bonito G."/>
            <person name="Cuomo C."/>
            <person name="Desiro A."/>
            <person name="Gervers K.A."/>
            <person name="Hundley H."/>
            <person name="Kuo A."/>
            <person name="LaButti K."/>
            <person name="Lang B.F."/>
            <person name="Lipzen A."/>
            <person name="O'Donnell K."/>
            <person name="Pangilinan J."/>
            <person name="Reynolds N."/>
            <person name="Sandor L."/>
            <person name="Smith M.W."/>
            <person name="Tsang A."/>
            <person name="Grigoriev I.V."/>
            <person name="Stajich J.E."/>
            <person name="Spatafora J.W."/>
        </authorList>
    </citation>
    <scope>NUCLEOTIDE SEQUENCE</scope>
    <source>
        <strain evidence="2">RSA 2281</strain>
    </source>
</reference>
<comment type="similarity">
    <text evidence="1">Belongs to the GID4/VID24 family.</text>
</comment>
<reference evidence="2" key="1">
    <citation type="journal article" date="2022" name="IScience">
        <title>Evolution of zygomycete secretomes and the origins of terrestrial fungal ecologies.</title>
        <authorList>
            <person name="Chang Y."/>
            <person name="Wang Y."/>
            <person name="Mondo S."/>
            <person name="Ahrendt S."/>
            <person name="Andreopoulos W."/>
            <person name="Barry K."/>
            <person name="Beard J."/>
            <person name="Benny G.L."/>
            <person name="Blankenship S."/>
            <person name="Bonito G."/>
            <person name="Cuomo C."/>
            <person name="Desiro A."/>
            <person name="Gervers K.A."/>
            <person name="Hundley H."/>
            <person name="Kuo A."/>
            <person name="LaButti K."/>
            <person name="Lang B.F."/>
            <person name="Lipzen A."/>
            <person name="O'Donnell K."/>
            <person name="Pangilinan J."/>
            <person name="Reynolds N."/>
            <person name="Sandor L."/>
            <person name="Smith M.E."/>
            <person name="Tsang A."/>
            <person name="Grigoriev I.V."/>
            <person name="Stajich J.E."/>
            <person name="Spatafora J.W."/>
        </authorList>
    </citation>
    <scope>NUCLEOTIDE SEQUENCE</scope>
    <source>
        <strain evidence="2">RSA 2281</strain>
    </source>
</reference>
<dbReference type="GO" id="GO:0034657">
    <property type="term" value="C:GID complex"/>
    <property type="evidence" value="ECO:0007669"/>
    <property type="project" value="TreeGrafter"/>
</dbReference>
<dbReference type="Pfam" id="PF09783">
    <property type="entry name" value="Vac_ImportDeg"/>
    <property type="match status" value="1"/>
</dbReference>
<dbReference type="GO" id="GO:0006623">
    <property type="term" value="P:protein targeting to vacuole"/>
    <property type="evidence" value="ECO:0007669"/>
    <property type="project" value="TreeGrafter"/>
</dbReference>
<dbReference type="PANTHER" id="PTHR14534:SF3">
    <property type="entry name" value="GID COMPLEX SUBUNIT 4 HOMOLOG"/>
    <property type="match status" value="1"/>
</dbReference>
<dbReference type="GO" id="GO:0043161">
    <property type="term" value="P:proteasome-mediated ubiquitin-dependent protein catabolic process"/>
    <property type="evidence" value="ECO:0007669"/>
    <property type="project" value="TreeGrafter"/>
</dbReference>
<dbReference type="GO" id="GO:0045721">
    <property type="term" value="P:negative regulation of gluconeogenesis"/>
    <property type="evidence" value="ECO:0007669"/>
    <property type="project" value="TreeGrafter"/>
</dbReference>
<dbReference type="GO" id="GO:0005773">
    <property type="term" value="C:vacuole"/>
    <property type="evidence" value="ECO:0007669"/>
    <property type="project" value="GOC"/>
</dbReference>
<gene>
    <name evidence="2" type="ORF">BDA99DRAFT_503918</name>
</gene>